<keyword evidence="2" id="KW-1185">Reference proteome</keyword>
<dbReference type="EMBL" id="JAMZFW010000001">
    <property type="protein sequence ID" value="MCP1100817.1"/>
    <property type="molecule type" value="Genomic_DNA"/>
</dbReference>
<gene>
    <name evidence="1" type="ORF">NK125_00105</name>
</gene>
<reference evidence="1 2" key="1">
    <citation type="journal article" date="2022" name="Genome Biol. Evol.">
        <title>Host diet, physiology and behaviors set the stage for Lachnospiraceae cladogenesis.</title>
        <authorList>
            <person name="Vera-Ponce De Leon A."/>
            <person name="Schneider M."/>
            <person name="Jahnes B.C."/>
            <person name="Sadowski V."/>
            <person name="Camuy-Velez L.A."/>
            <person name="Duan J."/>
            <person name="Sabree Z.L."/>
        </authorList>
    </citation>
    <scope>NUCLEOTIDE SEQUENCE [LARGE SCALE GENOMIC DNA]</scope>
    <source>
        <strain evidence="1 2">PAL113</strain>
    </source>
</reference>
<sequence length="389" mass="45087">MNTLNINQLSTQEIVERFFTDISVAQYAYAFVQRPDSPDEIRKYITKNGLDSKRILFAKFVQLENFAENDAICELMDTALCAWSASFQQDGEMCRFTSSFSTYLSEIAHYVSREHKRRYGSFDEKRGDWMLVERLKGAQHLNFLANHLNKHFKDPKHINQWNLVFAHCFQLRSTPADASIASLFCHYMLESENDNPRLPFYSKECGTSFKLSLPVIRFNCINGLTAIRHDLWGNDLYGQAEFASTLYNVVKAIWRYRLYEDFSEEECAHFRDALVLYSCFSTGSDMQDFLKDGDETFIRMAISAWSNVFEQEKQIIVATQEYNHLSWTKFLETPPVLVVAGRCIRKSLPRLRAFLLSVPASKVGACSRDWEQMQQNITILAADNHHINV</sequence>
<organism evidence="1 2">
    <name type="scientific">Aequitasia blattaphilus</name>
    <dbReference type="NCBI Taxonomy" id="2949332"/>
    <lineage>
        <taxon>Bacteria</taxon>
        <taxon>Bacillati</taxon>
        <taxon>Bacillota</taxon>
        <taxon>Clostridia</taxon>
        <taxon>Lachnospirales</taxon>
        <taxon>Lachnospiraceae</taxon>
        <taxon>Aequitasia</taxon>
    </lineage>
</organism>
<comment type="caution">
    <text evidence="1">The sequence shown here is derived from an EMBL/GenBank/DDBJ whole genome shotgun (WGS) entry which is preliminary data.</text>
</comment>
<proteinExistence type="predicted"/>
<protein>
    <submittedName>
        <fullName evidence="1">Uncharacterized protein</fullName>
    </submittedName>
</protein>
<evidence type="ECO:0000313" key="1">
    <source>
        <dbReference type="EMBL" id="MCP1100817.1"/>
    </source>
</evidence>
<dbReference type="Proteomes" id="UP001523566">
    <property type="component" value="Unassembled WGS sequence"/>
</dbReference>
<accession>A0ABT1E772</accession>
<dbReference type="RefSeq" id="WP_262064606.1">
    <property type="nucleotide sequence ID" value="NZ_JAMXOD010000001.1"/>
</dbReference>
<name>A0ABT1E772_9FIRM</name>
<evidence type="ECO:0000313" key="2">
    <source>
        <dbReference type="Proteomes" id="UP001523566"/>
    </source>
</evidence>